<name>A0ABQ6LST8_9RHOB</name>
<dbReference type="GO" id="GO:0005524">
    <property type="term" value="F:ATP binding"/>
    <property type="evidence" value="ECO:0007669"/>
    <property type="project" value="UniProtKB-KW"/>
</dbReference>
<keyword evidence="3" id="KW-1003">Cell membrane</keyword>
<evidence type="ECO:0000256" key="6">
    <source>
        <dbReference type="ARBA" id="ARBA00022967"/>
    </source>
</evidence>
<feature type="compositionally biased region" description="Pro residues" evidence="8">
    <location>
        <begin position="385"/>
        <end position="396"/>
    </location>
</feature>
<dbReference type="Gene3D" id="3.40.50.300">
    <property type="entry name" value="P-loop containing nucleotide triphosphate hydrolases"/>
    <property type="match status" value="1"/>
</dbReference>
<keyword evidence="2" id="KW-0813">Transport</keyword>
<dbReference type="PANTHER" id="PTHR43875:SF15">
    <property type="entry name" value="TREHALOSE IMPORT ATP-BINDING PROTEIN SUGC"/>
    <property type="match status" value="1"/>
</dbReference>
<evidence type="ECO:0000313" key="11">
    <source>
        <dbReference type="Proteomes" id="UP001239909"/>
    </source>
</evidence>
<feature type="region of interest" description="Disordered" evidence="8">
    <location>
        <begin position="355"/>
        <end position="396"/>
    </location>
</feature>
<dbReference type="Pfam" id="PF08402">
    <property type="entry name" value="TOBE_2"/>
    <property type="match status" value="1"/>
</dbReference>
<feature type="compositionally biased region" description="Low complexity" evidence="8">
    <location>
        <begin position="12"/>
        <end position="23"/>
    </location>
</feature>
<dbReference type="Gene3D" id="2.40.50.100">
    <property type="match status" value="1"/>
</dbReference>
<evidence type="ECO:0000256" key="5">
    <source>
        <dbReference type="ARBA" id="ARBA00022840"/>
    </source>
</evidence>
<dbReference type="InterPro" id="IPR013611">
    <property type="entry name" value="Transp-assoc_OB_typ2"/>
</dbReference>
<dbReference type="Gene3D" id="2.40.50.140">
    <property type="entry name" value="Nucleic acid-binding proteins"/>
    <property type="match status" value="1"/>
</dbReference>
<feature type="region of interest" description="Disordered" evidence="8">
    <location>
        <begin position="1"/>
        <end position="26"/>
    </location>
</feature>
<dbReference type="SMART" id="SM00382">
    <property type="entry name" value="AAA"/>
    <property type="match status" value="1"/>
</dbReference>
<evidence type="ECO:0000256" key="2">
    <source>
        <dbReference type="ARBA" id="ARBA00022448"/>
    </source>
</evidence>
<evidence type="ECO:0000256" key="3">
    <source>
        <dbReference type="ARBA" id="ARBA00022475"/>
    </source>
</evidence>
<keyword evidence="7" id="KW-0472">Membrane</keyword>
<organism evidence="10 11">
    <name type="scientific">Paralimibaculum aggregatum</name>
    <dbReference type="NCBI Taxonomy" id="3036245"/>
    <lineage>
        <taxon>Bacteria</taxon>
        <taxon>Pseudomonadati</taxon>
        <taxon>Pseudomonadota</taxon>
        <taxon>Alphaproteobacteria</taxon>
        <taxon>Rhodobacterales</taxon>
        <taxon>Paracoccaceae</taxon>
        <taxon>Paralimibaculum</taxon>
    </lineage>
</organism>
<dbReference type="InterPro" id="IPR003593">
    <property type="entry name" value="AAA+_ATPase"/>
</dbReference>
<dbReference type="EMBL" id="BSYI01000052">
    <property type="protein sequence ID" value="GMG85138.1"/>
    <property type="molecule type" value="Genomic_DNA"/>
</dbReference>
<evidence type="ECO:0000313" key="10">
    <source>
        <dbReference type="EMBL" id="GMG85138.1"/>
    </source>
</evidence>
<dbReference type="InterPro" id="IPR015853">
    <property type="entry name" value="ABC_transpr_FbpC"/>
</dbReference>
<feature type="domain" description="ABC transporter" evidence="9">
    <location>
        <begin position="32"/>
        <end position="262"/>
    </location>
</feature>
<dbReference type="InterPro" id="IPR027417">
    <property type="entry name" value="P-loop_NTPase"/>
</dbReference>
<evidence type="ECO:0000256" key="1">
    <source>
        <dbReference type="ARBA" id="ARBA00005417"/>
    </source>
</evidence>
<dbReference type="InterPro" id="IPR012340">
    <property type="entry name" value="NA-bd_OB-fold"/>
</dbReference>
<comment type="caution">
    <text evidence="10">The sequence shown here is derived from an EMBL/GenBank/DDBJ whole genome shotgun (WGS) entry which is preliminary data.</text>
</comment>
<dbReference type="Pfam" id="PF00005">
    <property type="entry name" value="ABC_tran"/>
    <property type="match status" value="1"/>
</dbReference>
<dbReference type="InterPro" id="IPR047641">
    <property type="entry name" value="ABC_transpr_MalK/UgpC-like"/>
</dbReference>
<accession>A0ABQ6LST8</accession>
<dbReference type="PROSITE" id="PS00211">
    <property type="entry name" value="ABC_TRANSPORTER_1"/>
    <property type="match status" value="1"/>
</dbReference>
<feature type="compositionally biased region" description="Pro residues" evidence="8">
    <location>
        <begin position="1"/>
        <end position="11"/>
    </location>
</feature>
<gene>
    <name evidence="10" type="ORF">LNKW23_43540</name>
</gene>
<evidence type="ECO:0000256" key="4">
    <source>
        <dbReference type="ARBA" id="ARBA00022741"/>
    </source>
</evidence>
<dbReference type="InterPro" id="IPR017871">
    <property type="entry name" value="ABC_transporter-like_CS"/>
</dbReference>
<sequence>MPEPQPAPGTAPAPTSTPGDAPADLPVDAPFVEAAGLTRQWNGAGGVADVSLAIPRGGFVSILGPSGCGKSTLLRLLAGLETPQAGSIRIDGRDMTHAPAAARGLSMVFQSYALFPHLSVAENILFGMRVRRAPRAERAARLAEAVAMLGLEGLERRRPAELSGGQRQRVALARAVVSGHPLCLMDEPLSNLDAKLRHSVRRDIKALQRRLGLTVVYVTHDQTEAMSLSDIVVLMRAGRVEQIAPPAALYAAPVSIFAAEFVGEPPMAMVQGAALGMPGRVVGIRPEKLRLAAPGAGDLTGRVVDVEFLGAGSRVVIEHAAARGLVASVAGAAGLAPGTEIGLCLPEDDRVLFDALTGRAERGPQQDRGAQDRQTGPRDGRKAPSPQPPEPQQSNL</sequence>
<dbReference type="PROSITE" id="PS50893">
    <property type="entry name" value="ABC_TRANSPORTER_2"/>
    <property type="match status" value="1"/>
</dbReference>
<proteinExistence type="inferred from homology"/>
<keyword evidence="5 10" id="KW-0067">ATP-binding</keyword>
<reference evidence="10 11" key="1">
    <citation type="submission" date="2023-04" db="EMBL/GenBank/DDBJ databases">
        <title>Marinoamorphus aggregata gen. nov., sp. Nov., isolate from tissue of brittle star Ophioplocus japonicus.</title>
        <authorList>
            <person name="Kawano K."/>
            <person name="Sawayama S."/>
            <person name="Nakagawa S."/>
        </authorList>
    </citation>
    <scope>NUCLEOTIDE SEQUENCE [LARGE SCALE GENOMIC DNA]</scope>
    <source>
        <strain evidence="10 11">NKW23</strain>
    </source>
</reference>
<keyword evidence="4" id="KW-0547">Nucleotide-binding</keyword>
<dbReference type="PANTHER" id="PTHR43875">
    <property type="entry name" value="MALTODEXTRIN IMPORT ATP-BINDING PROTEIN MSMX"/>
    <property type="match status" value="1"/>
</dbReference>
<keyword evidence="6" id="KW-1278">Translocase</keyword>
<dbReference type="CDD" id="cd03259">
    <property type="entry name" value="ABC_Carb_Solutes_like"/>
    <property type="match status" value="1"/>
</dbReference>
<evidence type="ECO:0000259" key="9">
    <source>
        <dbReference type="PROSITE" id="PS50893"/>
    </source>
</evidence>
<evidence type="ECO:0000256" key="8">
    <source>
        <dbReference type="SAM" id="MobiDB-lite"/>
    </source>
</evidence>
<dbReference type="InterPro" id="IPR003439">
    <property type="entry name" value="ABC_transporter-like_ATP-bd"/>
</dbReference>
<dbReference type="InterPro" id="IPR008995">
    <property type="entry name" value="Mo/tungstate-bd_C_term_dom"/>
</dbReference>
<dbReference type="SUPFAM" id="SSF52540">
    <property type="entry name" value="P-loop containing nucleoside triphosphate hydrolases"/>
    <property type="match status" value="1"/>
</dbReference>
<evidence type="ECO:0000256" key="7">
    <source>
        <dbReference type="ARBA" id="ARBA00023136"/>
    </source>
</evidence>
<feature type="compositionally biased region" description="Basic and acidic residues" evidence="8">
    <location>
        <begin position="359"/>
        <end position="382"/>
    </location>
</feature>
<protein>
    <submittedName>
        <fullName evidence="10">ABC transporter ATP-binding protein</fullName>
    </submittedName>
</protein>
<comment type="similarity">
    <text evidence="1">Belongs to the ABC transporter superfamily.</text>
</comment>
<dbReference type="Proteomes" id="UP001239909">
    <property type="component" value="Unassembled WGS sequence"/>
</dbReference>
<dbReference type="SUPFAM" id="SSF50331">
    <property type="entry name" value="MOP-like"/>
    <property type="match status" value="1"/>
</dbReference>
<keyword evidence="11" id="KW-1185">Reference proteome</keyword>